<dbReference type="EMBL" id="KN769949">
    <property type="protein sequence ID" value="KIH46165.1"/>
    <property type="molecule type" value="Genomic_DNA"/>
</dbReference>
<sequence>MAPSVLFSWQNYKKIMNQSQSRRFYRTSGLKTENSKLCESSHTRTL</sequence>
<evidence type="ECO:0000313" key="1">
    <source>
        <dbReference type="EMBL" id="KIH46165.1"/>
    </source>
</evidence>
<proteinExistence type="predicted"/>
<protein>
    <submittedName>
        <fullName evidence="1">Uncharacterized protein</fullName>
    </submittedName>
</protein>
<organism evidence="1 2">
    <name type="scientific">Ancylostoma duodenale</name>
    <dbReference type="NCBI Taxonomy" id="51022"/>
    <lineage>
        <taxon>Eukaryota</taxon>
        <taxon>Metazoa</taxon>
        <taxon>Ecdysozoa</taxon>
        <taxon>Nematoda</taxon>
        <taxon>Chromadorea</taxon>
        <taxon>Rhabditida</taxon>
        <taxon>Rhabditina</taxon>
        <taxon>Rhabditomorpha</taxon>
        <taxon>Strongyloidea</taxon>
        <taxon>Ancylostomatidae</taxon>
        <taxon>Ancylostomatinae</taxon>
        <taxon>Ancylostoma</taxon>
    </lineage>
</organism>
<keyword evidence="2" id="KW-1185">Reference proteome</keyword>
<dbReference type="AlphaFoldDB" id="A0A0C2FC91"/>
<accession>A0A0C2FC91</accession>
<evidence type="ECO:0000313" key="2">
    <source>
        <dbReference type="Proteomes" id="UP000054047"/>
    </source>
</evidence>
<reference evidence="1 2" key="1">
    <citation type="submission" date="2013-12" db="EMBL/GenBank/DDBJ databases">
        <title>Draft genome of the parsitic nematode Ancylostoma duodenale.</title>
        <authorList>
            <person name="Mitreva M."/>
        </authorList>
    </citation>
    <scope>NUCLEOTIDE SEQUENCE [LARGE SCALE GENOMIC DNA]</scope>
    <source>
        <strain evidence="1 2">Zhejiang</strain>
    </source>
</reference>
<name>A0A0C2FC91_9BILA</name>
<dbReference type="Proteomes" id="UP000054047">
    <property type="component" value="Unassembled WGS sequence"/>
</dbReference>
<gene>
    <name evidence="1" type="ORF">ANCDUO_23783</name>
</gene>